<protein>
    <submittedName>
        <fullName evidence="2">Uncharacterized protein</fullName>
    </submittedName>
</protein>
<sequence>MAKVKVLGQTHTYNDRQTHTYDDRQKHTYNDGQTDRPKTIYPKSFDLGAYKKKQKSKKISARHIGNTLTTSSLTFQSQNKITHPTLKFQQQKLFSYMRVYQNLKLKFRAYLLLDKNSVLISEQQNKANIHNRKFQDAFTPITSEAIPDKYPCPQPSMPYINITENGIT</sequence>
<evidence type="ECO:0000313" key="2">
    <source>
        <dbReference type="EMBL" id="KAH3711009.1"/>
    </source>
</evidence>
<accession>A0A9D3Z391</accession>
<dbReference type="AlphaFoldDB" id="A0A9D3Z391"/>
<evidence type="ECO:0000256" key="1">
    <source>
        <dbReference type="SAM" id="MobiDB-lite"/>
    </source>
</evidence>
<gene>
    <name evidence="2" type="ORF">DPMN_070508</name>
</gene>
<feature type="compositionally biased region" description="Basic and acidic residues" evidence="1">
    <location>
        <begin position="13"/>
        <end position="37"/>
    </location>
</feature>
<feature type="region of interest" description="Disordered" evidence="1">
    <location>
        <begin position="1"/>
        <end position="37"/>
    </location>
</feature>
<reference evidence="2" key="1">
    <citation type="journal article" date="2019" name="bioRxiv">
        <title>The Genome of the Zebra Mussel, Dreissena polymorpha: A Resource for Invasive Species Research.</title>
        <authorList>
            <person name="McCartney M.A."/>
            <person name="Auch B."/>
            <person name="Kono T."/>
            <person name="Mallez S."/>
            <person name="Zhang Y."/>
            <person name="Obille A."/>
            <person name="Becker A."/>
            <person name="Abrahante J.E."/>
            <person name="Garbe J."/>
            <person name="Badalamenti J.P."/>
            <person name="Herman A."/>
            <person name="Mangelson H."/>
            <person name="Liachko I."/>
            <person name="Sullivan S."/>
            <person name="Sone E.D."/>
            <person name="Koren S."/>
            <person name="Silverstein K.A.T."/>
            <person name="Beckman K.B."/>
            <person name="Gohl D.M."/>
        </authorList>
    </citation>
    <scope>NUCLEOTIDE SEQUENCE</scope>
    <source>
        <strain evidence="2">Duluth1</strain>
        <tissue evidence="2">Whole animal</tissue>
    </source>
</reference>
<reference evidence="2" key="2">
    <citation type="submission" date="2020-11" db="EMBL/GenBank/DDBJ databases">
        <authorList>
            <person name="McCartney M.A."/>
            <person name="Auch B."/>
            <person name="Kono T."/>
            <person name="Mallez S."/>
            <person name="Becker A."/>
            <person name="Gohl D.M."/>
            <person name="Silverstein K.A.T."/>
            <person name="Koren S."/>
            <person name="Bechman K.B."/>
            <person name="Herman A."/>
            <person name="Abrahante J.E."/>
            <person name="Garbe J."/>
        </authorList>
    </citation>
    <scope>NUCLEOTIDE SEQUENCE</scope>
    <source>
        <strain evidence="2">Duluth1</strain>
        <tissue evidence="2">Whole animal</tissue>
    </source>
</reference>
<proteinExistence type="predicted"/>
<evidence type="ECO:0000313" key="3">
    <source>
        <dbReference type="Proteomes" id="UP000828390"/>
    </source>
</evidence>
<dbReference type="Proteomes" id="UP000828390">
    <property type="component" value="Unassembled WGS sequence"/>
</dbReference>
<organism evidence="2 3">
    <name type="scientific">Dreissena polymorpha</name>
    <name type="common">Zebra mussel</name>
    <name type="synonym">Mytilus polymorpha</name>
    <dbReference type="NCBI Taxonomy" id="45954"/>
    <lineage>
        <taxon>Eukaryota</taxon>
        <taxon>Metazoa</taxon>
        <taxon>Spiralia</taxon>
        <taxon>Lophotrochozoa</taxon>
        <taxon>Mollusca</taxon>
        <taxon>Bivalvia</taxon>
        <taxon>Autobranchia</taxon>
        <taxon>Heteroconchia</taxon>
        <taxon>Euheterodonta</taxon>
        <taxon>Imparidentia</taxon>
        <taxon>Neoheterodontei</taxon>
        <taxon>Myida</taxon>
        <taxon>Dreissenoidea</taxon>
        <taxon>Dreissenidae</taxon>
        <taxon>Dreissena</taxon>
    </lineage>
</organism>
<comment type="caution">
    <text evidence="2">The sequence shown here is derived from an EMBL/GenBank/DDBJ whole genome shotgun (WGS) entry which is preliminary data.</text>
</comment>
<keyword evidence="3" id="KW-1185">Reference proteome</keyword>
<dbReference type="EMBL" id="JAIWYP010000014">
    <property type="protein sequence ID" value="KAH3711009.1"/>
    <property type="molecule type" value="Genomic_DNA"/>
</dbReference>
<name>A0A9D3Z391_DREPO</name>